<dbReference type="PANTHER" id="PTHR35564">
    <property type="match status" value="1"/>
</dbReference>
<dbReference type="PANTHER" id="PTHR35564:SF3">
    <property type="entry name" value="TYPE VI SECRETION SYSTEM BASEPLATE SUBUNIT TSSG"/>
    <property type="match status" value="1"/>
</dbReference>
<comment type="caution">
    <text evidence="1">The sequence shown here is derived from an EMBL/GenBank/DDBJ whole genome shotgun (WGS) entry which is preliminary data.</text>
</comment>
<dbReference type="NCBIfam" id="TIGR03347">
    <property type="entry name" value="VI_chp_1"/>
    <property type="match status" value="1"/>
</dbReference>
<dbReference type="EMBL" id="BMLX01000001">
    <property type="protein sequence ID" value="GGP18192.1"/>
    <property type="molecule type" value="Genomic_DNA"/>
</dbReference>
<evidence type="ECO:0000313" key="1">
    <source>
        <dbReference type="EMBL" id="GGP18192.1"/>
    </source>
</evidence>
<dbReference type="InterPro" id="IPR010732">
    <property type="entry name" value="T6SS_TssG-like"/>
</dbReference>
<name>A0ABQ2P4X2_9NEIS</name>
<sequence>MNASARSGFQSWRPVVTPVTGEGLVPTLLRRASGFNFYQFCELLDRAQPGRPPLGSADSPAADPVRFRSYPGLGFPGSELAGVQVDPDRPDAPPAVRTTFLGLYGVDARMPWYLLDDISTRREGHEALQGFLDLFHHRIVTLYYRVWRKYRYPVSFERGATDRTSTSLLGLVGLGIHQPDEHICARFMALLGQGGQRTRTAEGLVAVVRATLACQQVTVESCHPVTRLLEEPARLGNAVLRAGTLVLGQRLTDRNSTVRVLITPAPEADLPALLPGGATHTELLQMLRVYLGYKLDAELVLRLDPAQLPPSQLGKYAPRLGLTAVNGKPAPGRPFDIRLGRYSGFAVA</sequence>
<dbReference type="Proteomes" id="UP000637267">
    <property type="component" value="Unassembled WGS sequence"/>
</dbReference>
<evidence type="ECO:0008006" key="3">
    <source>
        <dbReference type="Google" id="ProtNLM"/>
    </source>
</evidence>
<organism evidence="1 2">
    <name type="scientific">Silvimonas iriomotensis</name>
    <dbReference type="NCBI Taxonomy" id="449662"/>
    <lineage>
        <taxon>Bacteria</taxon>
        <taxon>Pseudomonadati</taxon>
        <taxon>Pseudomonadota</taxon>
        <taxon>Betaproteobacteria</taxon>
        <taxon>Neisseriales</taxon>
        <taxon>Chitinibacteraceae</taxon>
        <taxon>Silvimonas</taxon>
    </lineage>
</organism>
<protein>
    <recommendedName>
        <fullName evidence="3">Type VI secretion system protein ImpH</fullName>
    </recommendedName>
</protein>
<gene>
    <name evidence="1" type="ORF">GCM10010970_03640</name>
</gene>
<proteinExistence type="predicted"/>
<accession>A0ABQ2P4X2</accession>
<evidence type="ECO:0000313" key="2">
    <source>
        <dbReference type="Proteomes" id="UP000637267"/>
    </source>
</evidence>
<dbReference type="RefSeq" id="WP_188701744.1">
    <property type="nucleotide sequence ID" value="NZ_BMLX01000001.1"/>
</dbReference>
<dbReference type="Pfam" id="PF06996">
    <property type="entry name" value="T6SS_TssG"/>
    <property type="match status" value="1"/>
</dbReference>
<reference evidence="2" key="1">
    <citation type="journal article" date="2019" name="Int. J. Syst. Evol. Microbiol.">
        <title>The Global Catalogue of Microorganisms (GCM) 10K type strain sequencing project: providing services to taxonomists for standard genome sequencing and annotation.</title>
        <authorList>
            <consortium name="The Broad Institute Genomics Platform"/>
            <consortium name="The Broad Institute Genome Sequencing Center for Infectious Disease"/>
            <person name="Wu L."/>
            <person name="Ma J."/>
        </authorList>
    </citation>
    <scope>NUCLEOTIDE SEQUENCE [LARGE SCALE GENOMIC DNA]</scope>
    <source>
        <strain evidence="2">CGMCC 1.8859</strain>
    </source>
</reference>
<keyword evidence="2" id="KW-1185">Reference proteome</keyword>